<reference evidence="2 3" key="1">
    <citation type="submission" date="2016-07" db="EMBL/GenBank/DDBJ databases">
        <title>Pervasive Adenine N6-methylation of Active Genes in Fungi.</title>
        <authorList>
            <consortium name="DOE Joint Genome Institute"/>
            <person name="Mondo S.J."/>
            <person name="Dannebaum R.O."/>
            <person name="Kuo R.C."/>
            <person name="Labutti K."/>
            <person name="Haridas S."/>
            <person name="Kuo A."/>
            <person name="Salamov A."/>
            <person name="Ahrendt S.R."/>
            <person name="Lipzen A."/>
            <person name="Sullivan W."/>
            <person name="Andreopoulos W.B."/>
            <person name="Clum A."/>
            <person name="Lindquist E."/>
            <person name="Daum C."/>
            <person name="Ramamoorthy G.K."/>
            <person name="Gryganskyi A."/>
            <person name="Culley D."/>
            <person name="Magnuson J.K."/>
            <person name="James T.Y."/>
            <person name="O'Malley M.A."/>
            <person name="Stajich J.E."/>
            <person name="Spatafora J.W."/>
            <person name="Visel A."/>
            <person name="Grigoriev I.V."/>
        </authorList>
    </citation>
    <scope>NUCLEOTIDE SEQUENCE [LARGE SCALE GENOMIC DNA]</scope>
    <source>
        <strain evidence="2 3">62-1032</strain>
    </source>
</reference>
<feature type="compositionally biased region" description="Polar residues" evidence="1">
    <location>
        <begin position="1"/>
        <end position="11"/>
    </location>
</feature>
<name>A0A1Y2BT12_9BASI</name>
<keyword evidence="3" id="KW-1185">Reference proteome</keyword>
<feature type="region of interest" description="Disordered" evidence="1">
    <location>
        <begin position="1"/>
        <end position="27"/>
    </location>
</feature>
<dbReference type="EMBL" id="MCGR01000159">
    <property type="protein sequence ID" value="ORY37883.1"/>
    <property type="molecule type" value="Genomic_DNA"/>
</dbReference>
<organism evidence="2 3">
    <name type="scientific">Leucosporidium creatinivorum</name>
    <dbReference type="NCBI Taxonomy" id="106004"/>
    <lineage>
        <taxon>Eukaryota</taxon>
        <taxon>Fungi</taxon>
        <taxon>Dikarya</taxon>
        <taxon>Basidiomycota</taxon>
        <taxon>Pucciniomycotina</taxon>
        <taxon>Microbotryomycetes</taxon>
        <taxon>Leucosporidiales</taxon>
        <taxon>Leucosporidium</taxon>
    </lineage>
</organism>
<dbReference type="AlphaFoldDB" id="A0A1Y2BT12"/>
<dbReference type="OrthoDB" id="2533572at2759"/>
<feature type="compositionally biased region" description="Basic residues" evidence="1">
    <location>
        <begin position="13"/>
        <end position="26"/>
    </location>
</feature>
<gene>
    <name evidence="2" type="ORF">BCR35DRAFT_51856</name>
</gene>
<accession>A0A1Y2BT12</accession>
<proteinExistence type="predicted"/>
<dbReference type="InParanoid" id="A0A1Y2BT12"/>
<evidence type="ECO:0000313" key="3">
    <source>
        <dbReference type="Proteomes" id="UP000193467"/>
    </source>
</evidence>
<evidence type="ECO:0000313" key="2">
    <source>
        <dbReference type="EMBL" id="ORY37883.1"/>
    </source>
</evidence>
<evidence type="ECO:0000256" key="1">
    <source>
        <dbReference type="SAM" id="MobiDB-lite"/>
    </source>
</evidence>
<comment type="caution">
    <text evidence="2">The sequence shown here is derived from an EMBL/GenBank/DDBJ whole genome shotgun (WGS) entry which is preliminary data.</text>
</comment>
<dbReference type="Proteomes" id="UP000193467">
    <property type="component" value="Unassembled WGS sequence"/>
</dbReference>
<protein>
    <submittedName>
        <fullName evidence="2">Uncharacterized protein</fullName>
    </submittedName>
</protein>
<sequence length="178" mass="19980">MEATPHLQQPTAHGKRSGAARRKLRKERQAQLDAQFANLEIDPKKGPKLPAELVYHIMCLSKPPPADFHSKQAQDHRRFLCRLSLVCSLWREEAQKLLWKLVFLRTEQHVEGFLSGGAKMHLTEELAIGGVEEGSDSPMNGELVNKVLARTADLFVLSVNKVVDFDPTALTRANFTSE</sequence>